<dbReference type="Gene3D" id="3.10.180.10">
    <property type="entry name" value="2,3-Dihydroxybiphenyl 1,2-Dioxygenase, domain 1"/>
    <property type="match status" value="1"/>
</dbReference>
<dbReference type="OrthoDB" id="9789012at2"/>
<dbReference type="Proteomes" id="UP000283523">
    <property type="component" value="Unassembled WGS sequence"/>
</dbReference>
<protein>
    <submittedName>
        <fullName evidence="2">Glyoxalase</fullName>
    </submittedName>
</protein>
<dbReference type="InterPro" id="IPR037523">
    <property type="entry name" value="VOC_core"/>
</dbReference>
<dbReference type="SUPFAM" id="SSF54593">
    <property type="entry name" value="Glyoxalase/Bleomycin resistance protein/Dihydroxybiphenyl dioxygenase"/>
    <property type="match status" value="1"/>
</dbReference>
<dbReference type="AlphaFoldDB" id="A0A418MHG2"/>
<dbReference type="PANTHER" id="PTHR36113">
    <property type="entry name" value="LYASE, PUTATIVE-RELATED-RELATED"/>
    <property type="match status" value="1"/>
</dbReference>
<dbReference type="InterPro" id="IPR029068">
    <property type="entry name" value="Glyas_Bleomycin-R_OHBP_Dase"/>
</dbReference>
<dbReference type="RefSeq" id="WP_119665716.1">
    <property type="nucleotide sequence ID" value="NZ_QXED01000001.1"/>
</dbReference>
<keyword evidence="3" id="KW-1185">Reference proteome</keyword>
<proteinExistence type="predicted"/>
<dbReference type="InterPro" id="IPR004360">
    <property type="entry name" value="Glyas_Fos-R_dOase_dom"/>
</dbReference>
<dbReference type="PANTHER" id="PTHR36113:SF1">
    <property type="entry name" value="GLYOXALASE_BLEOMYCIN RESISTANCE PROTEIN_DIOXYGENASE"/>
    <property type="match status" value="1"/>
</dbReference>
<dbReference type="PROSITE" id="PS51819">
    <property type="entry name" value="VOC"/>
    <property type="match status" value="1"/>
</dbReference>
<dbReference type="EMBL" id="QXED01000001">
    <property type="protein sequence ID" value="RIV26859.1"/>
    <property type="molecule type" value="Genomic_DNA"/>
</dbReference>
<dbReference type="InterPro" id="IPR051332">
    <property type="entry name" value="Fosfomycin_Res_Enzymes"/>
</dbReference>
<accession>A0A418MHG2</accession>
<organism evidence="2 3">
    <name type="scientific">Fibrisoma montanum</name>
    <dbReference type="NCBI Taxonomy" id="2305895"/>
    <lineage>
        <taxon>Bacteria</taxon>
        <taxon>Pseudomonadati</taxon>
        <taxon>Bacteroidota</taxon>
        <taxon>Cytophagia</taxon>
        <taxon>Cytophagales</taxon>
        <taxon>Spirosomataceae</taxon>
        <taxon>Fibrisoma</taxon>
    </lineage>
</organism>
<gene>
    <name evidence="2" type="ORF">DYU11_00620</name>
</gene>
<reference evidence="2 3" key="1">
    <citation type="submission" date="2018-08" db="EMBL/GenBank/DDBJ databases">
        <title>Fibrisoma montanum sp. nov., isolated from Danxia mountain soil.</title>
        <authorList>
            <person name="Huang Y."/>
        </authorList>
    </citation>
    <scope>NUCLEOTIDE SEQUENCE [LARGE SCALE GENOMIC DNA]</scope>
    <source>
        <strain evidence="2 3">HYT19</strain>
    </source>
</reference>
<comment type="caution">
    <text evidence="2">The sequence shown here is derived from an EMBL/GenBank/DDBJ whole genome shotgun (WGS) entry which is preliminary data.</text>
</comment>
<evidence type="ECO:0000313" key="3">
    <source>
        <dbReference type="Proteomes" id="UP000283523"/>
    </source>
</evidence>
<feature type="domain" description="VOC" evidence="1">
    <location>
        <begin position="2"/>
        <end position="129"/>
    </location>
</feature>
<name>A0A418MHG2_9BACT</name>
<sequence>MRIEHIALWVRDLDAMRTFYETYFGAQSGAQYVNPSRQFTSYFLSFADGCRLELMAMPGIDDRTSGPMTQYLGLTHLAVSVGSQSAVDELTDQLRADGYVVAGQPRWTGDGYYESVVLDPENNRIEITI</sequence>
<dbReference type="Pfam" id="PF00903">
    <property type="entry name" value="Glyoxalase"/>
    <property type="match status" value="1"/>
</dbReference>
<evidence type="ECO:0000259" key="1">
    <source>
        <dbReference type="PROSITE" id="PS51819"/>
    </source>
</evidence>
<evidence type="ECO:0000313" key="2">
    <source>
        <dbReference type="EMBL" id="RIV26859.1"/>
    </source>
</evidence>